<protein>
    <submittedName>
        <fullName evidence="2">VOC family protein</fullName>
    </submittedName>
</protein>
<evidence type="ECO:0000313" key="2">
    <source>
        <dbReference type="EMBL" id="TQR83182.1"/>
    </source>
</evidence>
<dbReference type="InterPro" id="IPR050383">
    <property type="entry name" value="GlyoxalaseI/FosfomycinResist"/>
</dbReference>
<name>A0A544VT62_9MYCO</name>
<dbReference type="Gene3D" id="3.10.180.10">
    <property type="entry name" value="2,3-Dihydroxybiphenyl 1,2-Dioxygenase, domain 1"/>
    <property type="match status" value="1"/>
</dbReference>
<feature type="domain" description="VOC" evidence="1">
    <location>
        <begin position="7"/>
        <end position="127"/>
    </location>
</feature>
<dbReference type="EMBL" id="VIFX01000050">
    <property type="protein sequence ID" value="TQR83182.1"/>
    <property type="molecule type" value="Genomic_DNA"/>
</dbReference>
<accession>A0A544VT62</accession>
<evidence type="ECO:0000259" key="1">
    <source>
        <dbReference type="PROSITE" id="PS51819"/>
    </source>
</evidence>
<dbReference type="InterPro" id="IPR029068">
    <property type="entry name" value="Glyas_Bleomycin-R_OHBP_Dase"/>
</dbReference>
<sequence length="131" mass="14286">MGLSVDRIDHVVVNTFDVDRTVDWYVRVLGMTREVFGDGRIALRFGDHKLNVRPTGAPNWVTAAVDAPGTLDLCFVVDAEADAVGEHLRSCDVEITDGPVAKTGALGPMTSHYCRDPDGNLIEVATYRRAD</sequence>
<dbReference type="SUPFAM" id="SSF54593">
    <property type="entry name" value="Glyoxalase/Bleomycin resistance protein/Dihydroxybiphenyl dioxygenase"/>
    <property type="match status" value="1"/>
</dbReference>
<dbReference type="Proteomes" id="UP000315759">
    <property type="component" value="Unassembled WGS sequence"/>
</dbReference>
<dbReference type="PANTHER" id="PTHR21366">
    <property type="entry name" value="GLYOXALASE FAMILY PROTEIN"/>
    <property type="match status" value="1"/>
</dbReference>
<dbReference type="CDD" id="cd07253">
    <property type="entry name" value="GLOD5"/>
    <property type="match status" value="1"/>
</dbReference>
<organism evidence="2 3">
    <name type="scientific">Mycolicibacterium hodleri</name>
    <dbReference type="NCBI Taxonomy" id="49897"/>
    <lineage>
        <taxon>Bacteria</taxon>
        <taxon>Bacillati</taxon>
        <taxon>Actinomycetota</taxon>
        <taxon>Actinomycetes</taxon>
        <taxon>Mycobacteriales</taxon>
        <taxon>Mycobacteriaceae</taxon>
        <taxon>Mycolicibacterium</taxon>
    </lineage>
</organism>
<dbReference type="AlphaFoldDB" id="A0A544VT62"/>
<dbReference type="RefSeq" id="WP_142555312.1">
    <property type="nucleotide sequence ID" value="NZ_VIFX01000050.1"/>
</dbReference>
<dbReference type="PROSITE" id="PS51819">
    <property type="entry name" value="VOC"/>
    <property type="match status" value="1"/>
</dbReference>
<dbReference type="PANTHER" id="PTHR21366:SF14">
    <property type="entry name" value="GLYOXALASE DOMAIN-CONTAINING PROTEIN 5"/>
    <property type="match status" value="1"/>
</dbReference>
<gene>
    <name evidence="2" type="ORF">D8S82_28510</name>
</gene>
<keyword evidence="3" id="KW-1185">Reference proteome</keyword>
<dbReference type="InterPro" id="IPR004360">
    <property type="entry name" value="Glyas_Fos-R_dOase_dom"/>
</dbReference>
<dbReference type="InterPro" id="IPR037523">
    <property type="entry name" value="VOC_core"/>
</dbReference>
<comment type="caution">
    <text evidence="2">The sequence shown here is derived from an EMBL/GenBank/DDBJ whole genome shotgun (WGS) entry which is preliminary data.</text>
</comment>
<proteinExistence type="predicted"/>
<reference evidence="2 3" key="1">
    <citation type="submission" date="2018-10" db="EMBL/GenBank/DDBJ databases">
        <title>Draft genome of Mycobacterium hodleri strain B.</title>
        <authorList>
            <person name="Amande T.J."/>
            <person name="Mcgenity T.J."/>
        </authorList>
    </citation>
    <scope>NUCLEOTIDE SEQUENCE [LARGE SCALE GENOMIC DNA]</scope>
    <source>
        <strain evidence="2 3">B</strain>
    </source>
</reference>
<evidence type="ECO:0000313" key="3">
    <source>
        <dbReference type="Proteomes" id="UP000315759"/>
    </source>
</evidence>
<dbReference type="Pfam" id="PF00903">
    <property type="entry name" value="Glyoxalase"/>
    <property type="match status" value="1"/>
</dbReference>